<organism evidence="1 2">
    <name type="scientific">Sphingobacterium wenxiniae</name>
    <dbReference type="NCBI Taxonomy" id="683125"/>
    <lineage>
        <taxon>Bacteria</taxon>
        <taxon>Pseudomonadati</taxon>
        <taxon>Bacteroidota</taxon>
        <taxon>Sphingobacteriia</taxon>
        <taxon>Sphingobacteriales</taxon>
        <taxon>Sphingobacteriaceae</taxon>
        <taxon>Sphingobacterium</taxon>
    </lineage>
</organism>
<name>A0A1I6SR04_9SPHI</name>
<proteinExistence type="predicted"/>
<accession>A0A1I6SR04</accession>
<dbReference type="STRING" id="683125.SAMN05660206_10541"/>
<dbReference type="InterPro" id="IPR038765">
    <property type="entry name" value="Papain-like_cys_pep_sf"/>
</dbReference>
<keyword evidence="2" id="KW-1185">Reference proteome</keyword>
<gene>
    <name evidence="1" type="ORF">SAMN05660206_10541</name>
</gene>
<dbReference type="EMBL" id="FOZZ01000005">
    <property type="protein sequence ID" value="SFS79404.1"/>
    <property type="molecule type" value="Genomic_DNA"/>
</dbReference>
<dbReference type="AlphaFoldDB" id="A0A1I6SR04"/>
<dbReference type="Pfam" id="PF05708">
    <property type="entry name" value="Peptidase_C92"/>
    <property type="match status" value="1"/>
</dbReference>
<dbReference type="InterPro" id="IPR024453">
    <property type="entry name" value="Peptidase_C92"/>
</dbReference>
<evidence type="ECO:0000313" key="1">
    <source>
        <dbReference type="EMBL" id="SFS79404.1"/>
    </source>
</evidence>
<dbReference type="Proteomes" id="UP000198785">
    <property type="component" value="Unassembled WGS sequence"/>
</dbReference>
<dbReference type="RefSeq" id="WP_212611651.1">
    <property type="nucleotide sequence ID" value="NZ_FOZZ01000005.1"/>
</dbReference>
<dbReference type="Gene3D" id="3.90.1720.10">
    <property type="entry name" value="endopeptidase domain like (from Nostoc punctiforme)"/>
    <property type="match status" value="1"/>
</dbReference>
<protein>
    <submittedName>
        <fullName evidence="1">Permuted papain-like amidase enzyme, YaeF/YiiX, C92 family</fullName>
    </submittedName>
</protein>
<dbReference type="SUPFAM" id="SSF54001">
    <property type="entry name" value="Cysteine proteinases"/>
    <property type="match status" value="1"/>
</dbReference>
<evidence type="ECO:0000313" key="2">
    <source>
        <dbReference type="Proteomes" id="UP000198785"/>
    </source>
</evidence>
<sequence length="214" mass="24127">MMKFTLLFLFITFQAFVFGQEPLSYRGVALYSGDLVFVGAQREHLSGAINRVTQRTADVSFDHVGLIELAEGQPYVLHATGSKGSVREPLDSLLKRGEQKETTFVVYRVSEVFRAAIPEAIERARSMLGKPYNWSYVLNDTSYYCSDFIERAFRSVSLFSLEPMTFVNPQTGKVDDFWLVFYEKLGIEAPEGKIGCNPNGLAANEHVQRIGVFQ</sequence>
<reference evidence="1 2" key="1">
    <citation type="submission" date="2016-10" db="EMBL/GenBank/DDBJ databases">
        <authorList>
            <person name="de Groot N.N."/>
        </authorList>
    </citation>
    <scope>NUCLEOTIDE SEQUENCE [LARGE SCALE GENOMIC DNA]</scope>
    <source>
        <strain evidence="1 2">DSM 22789</strain>
    </source>
</reference>